<evidence type="ECO:0000256" key="1">
    <source>
        <dbReference type="ARBA" id="ARBA00004651"/>
    </source>
</evidence>
<evidence type="ECO:0000313" key="8">
    <source>
        <dbReference type="EMBL" id="NYT84825.1"/>
    </source>
</evidence>
<feature type="domain" description="Mechanosensitive ion channel MscS" evidence="7">
    <location>
        <begin position="98"/>
        <end position="165"/>
    </location>
</feature>
<dbReference type="SUPFAM" id="SSF82689">
    <property type="entry name" value="Mechanosensitive channel protein MscS (YggB), C-terminal domain"/>
    <property type="match status" value="1"/>
</dbReference>
<dbReference type="Proteomes" id="UP000554144">
    <property type="component" value="Unassembled WGS sequence"/>
</dbReference>
<feature type="transmembrane region" description="Helical" evidence="6">
    <location>
        <begin position="12"/>
        <end position="31"/>
    </location>
</feature>
<proteinExistence type="predicted"/>
<keyword evidence="5 6" id="KW-0472">Membrane</keyword>
<dbReference type="InterPro" id="IPR023408">
    <property type="entry name" value="MscS_beta-dom_sf"/>
</dbReference>
<feature type="transmembrane region" description="Helical" evidence="6">
    <location>
        <begin position="80"/>
        <end position="100"/>
    </location>
</feature>
<dbReference type="SUPFAM" id="SSF50182">
    <property type="entry name" value="Sm-like ribonucleoproteins"/>
    <property type="match status" value="1"/>
</dbReference>
<comment type="caution">
    <text evidence="8">The sequence shown here is derived from an EMBL/GenBank/DDBJ whole genome shotgun (WGS) entry which is preliminary data.</text>
</comment>
<dbReference type="Pfam" id="PF00924">
    <property type="entry name" value="MS_channel_2nd"/>
    <property type="match status" value="1"/>
</dbReference>
<dbReference type="GO" id="GO:0005886">
    <property type="term" value="C:plasma membrane"/>
    <property type="evidence" value="ECO:0007669"/>
    <property type="project" value="UniProtKB-SubCell"/>
</dbReference>
<evidence type="ECO:0000256" key="4">
    <source>
        <dbReference type="ARBA" id="ARBA00022989"/>
    </source>
</evidence>
<keyword evidence="4 6" id="KW-1133">Transmembrane helix</keyword>
<evidence type="ECO:0000256" key="6">
    <source>
        <dbReference type="SAM" id="Phobius"/>
    </source>
</evidence>
<dbReference type="EMBL" id="JACCEV010000001">
    <property type="protein sequence ID" value="NYT84825.1"/>
    <property type="molecule type" value="Genomic_DNA"/>
</dbReference>
<dbReference type="InterPro" id="IPR006685">
    <property type="entry name" value="MscS_channel_2nd"/>
</dbReference>
<keyword evidence="3 6" id="KW-0812">Transmembrane</keyword>
<dbReference type="PANTHER" id="PTHR30566">
    <property type="entry name" value="YNAI-RELATED MECHANOSENSITIVE ION CHANNEL"/>
    <property type="match status" value="1"/>
</dbReference>
<dbReference type="InterPro" id="IPR011066">
    <property type="entry name" value="MscS_channel_C_sf"/>
</dbReference>
<dbReference type="Gene3D" id="3.30.70.100">
    <property type="match status" value="1"/>
</dbReference>
<dbReference type="AlphaFoldDB" id="A0A853H0N0"/>
<name>A0A853H0N0_9BURK</name>
<protein>
    <submittedName>
        <fullName evidence="8">Mechanosensitive ion channel</fullName>
    </submittedName>
</protein>
<feature type="transmembrane region" description="Helical" evidence="6">
    <location>
        <begin position="52"/>
        <end position="74"/>
    </location>
</feature>
<organism evidence="8 9">
    <name type="scientific">Pollutimonas harenae</name>
    <dbReference type="NCBI Taxonomy" id="657015"/>
    <lineage>
        <taxon>Bacteria</taxon>
        <taxon>Pseudomonadati</taxon>
        <taxon>Pseudomonadota</taxon>
        <taxon>Betaproteobacteria</taxon>
        <taxon>Burkholderiales</taxon>
        <taxon>Alcaligenaceae</taxon>
        <taxon>Pollutimonas</taxon>
    </lineage>
</organism>
<sequence>MRTLLPSVPVSTLHNVAAITIFYSFSWLMARSFRAFTLRQRTGGGRRKAPKLLSELVSVTLFTIATMLAVSVLIGKSSGGVLASSGLIIAILGFAIRNVLADVLSGIALGLEAPFRIGDWVAFDTVTTGRVIEIGWRTTRILTADDTYMILPNSQISRQMLTNYSAPRKYYQATIQIVLGHDVPVTQARTLLKEAAKRAQDNPGMVETQKSIVRATLYSPEGITYTIRYWVSNFAFDMECRDAVLTAIDETLRKHEVSRRGTQVKLVLGQDKVVRGEQVPPPA</sequence>
<evidence type="ECO:0000256" key="3">
    <source>
        <dbReference type="ARBA" id="ARBA00022692"/>
    </source>
</evidence>
<evidence type="ECO:0000313" key="9">
    <source>
        <dbReference type="Proteomes" id="UP000554144"/>
    </source>
</evidence>
<dbReference type="Gene3D" id="2.30.30.60">
    <property type="match status" value="1"/>
</dbReference>
<evidence type="ECO:0000256" key="5">
    <source>
        <dbReference type="ARBA" id="ARBA00023136"/>
    </source>
</evidence>
<gene>
    <name evidence="8" type="ORF">H0A62_04340</name>
</gene>
<dbReference type="GO" id="GO:0008381">
    <property type="term" value="F:mechanosensitive monoatomic ion channel activity"/>
    <property type="evidence" value="ECO:0007669"/>
    <property type="project" value="UniProtKB-ARBA"/>
</dbReference>
<keyword evidence="9" id="KW-1185">Reference proteome</keyword>
<keyword evidence="2" id="KW-1003">Cell membrane</keyword>
<dbReference type="PANTHER" id="PTHR30566:SF5">
    <property type="entry name" value="MECHANOSENSITIVE ION CHANNEL PROTEIN 1, MITOCHONDRIAL-RELATED"/>
    <property type="match status" value="1"/>
</dbReference>
<comment type="subcellular location">
    <subcellularLocation>
        <location evidence="1">Cell membrane</location>
        <topology evidence="1">Multi-pass membrane protein</topology>
    </subcellularLocation>
</comment>
<dbReference type="Gene3D" id="1.10.287.1260">
    <property type="match status" value="1"/>
</dbReference>
<reference evidence="8 9" key="1">
    <citation type="submission" date="2020-07" db="EMBL/GenBank/DDBJ databases">
        <title>Taxonomic revisions and descriptions of new bacterial species based on genomic comparisons in the high-G+C-content subgroup of the family Alcaligenaceae.</title>
        <authorList>
            <person name="Szabo A."/>
            <person name="Felfoldi T."/>
        </authorList>
    </citation>
    <scope>NUCLEOTIDE SEQUENCE [LARGE SCALE GENOMIC DNA]</scope>
    <source>
        <strain evidence="8 9">DSM 25667</strain>
    </source>
</reference>
<evidence type="ECO:0000259" key="7">
    <source>
        <dbReference type="Pfam" id="PF00924"/>
    </source>
</evidence>
<evidence type="ECO:0000256" key="2">
    <source>
        <dbReference type="ARBA" id="ARBA00022475"/>
    </source>
</evidence>
<dbReference type="InterPro" id="IPR010920">
    <property type="entry name" value="LSM_dom_sf"/>
</dbReference>
<accession>A0A853H0N0</accession>